<dbReference type="Pfam" id="PF01381">
    <property type="entry name" value="HTH_3"/>
    <property type="match status" value="1"/>
</dbReference>
<dbReference type="PANTHER" id="PTHR46797:SF2">
    <property type="entry name" value="TRANSCRIPTIONAL REGULATOR"/>
    <property type="match status" value="1"/>
</dbReference>
<keyword evidence="1 3" id="KW-0238">DNA-binding</keyword>
<dbReference type="Pfam" id="PF07883">
    <property type="entry name" value="Cupin_2"/>
    <property type="match status" value="1"/>
</dbReference>
<sequence>MDIGLAIRTIRKQKQITIMQMCEGTGLSKGFISNVENNKTSPSIATLESIADYLEVPLPYLLLSPEQRMNVVRKDERKETTAGSGQIKVQHLTAKGAMRMSIVELPAGASTGVNKHAGEESHLVLQGLIRAEQCEDVEILEAGDSFSWNAIVPHEVTNIGEEPAVVLIAVSKELDLDHLLDK</sequence>
<dbReference type="OrthoDB" id="9814553at2"/>
<accession>A0A0M9BMW9</accession>
<organism evidence="3 4">
    <name type="scientific">Paenibacillus xylanivorans</name>
    <dbReference type="NCBI Taxonomy" id="1705561"/>
    <lineage>
        <taxon>Bacteria</taxon>
        <taxon>Bacillati</taxon>
        <taxon>Bacillota</taxon>
        <taxon>Bacilli</taxon>
        <taxon>Bacillales</taxon>
        <taxon>Paenibacillaceae</taxon>
        <taxon>Paenibacillus</taxon>
    </lineage>
</organism>
<proteinExistence type="predicted"/>
<gene>
    <name evidence="3" type="ORF">AMS66_21680</name>
</gene>
<dbReference type="InterPro" id="IPR010982">
    <property type="entry name" value="Lambda_DNA-bd_dom_sf"/>
</dbReference>
<dbReference type="GO" id="GO:0005829">
    <property type="term" value="C:cytosol"/>
    <property type="evidence" value="ECO:0007669"/>
    <property type="project" value="TreeGrafter"/>
</dbReference>
<dbReference type="Gene3D" id="2.60.120.10">
    <property type="entry name" value="Jelly Rolls"/>
    <property type="match status" value="1"/>
</dbReference>
<feature type="domain" description="HTH cro/C1-type" evidence="2">
    <location>
        <begin position="7"/>
        <end position="61"/>
    </location>
</feature>
<reference evidence="3 4" key="1">
    <citation type="submission" date="2015-08" db="EMBL/GenBank/DDBJ databases">
        <title>Draft genome sequence of cellulolytic and xylanolytic Paenibacillus sp. A59, isolated from a decaying forest soil from Patagonia, Argentina.</title>
        <authorList>
            <person name="Ghio S."/>
            <person name="Caceres A.M."/>
            <person name="Talia P."/>
            <person name="Grasso D."/>
            <person name="Campos E."/>
        </authorList>
    </citation>
    <scope>NUCLEOTIDE SEQUENCE [LARGE SCALE GENOMIC DNA]</scope>
    <source>
        <strain evidence="3 4">A59</strain>
    </source>
</reference>
<dbReference type="EMBL" id="LITU01000070">
    <property type="protein sequence ID" value="KOY14562.1"/>
    <property type="molecule type" value="Genomic_DNA"/>
</dbReference>
<dbReference type="SUPFAM" id="SSF47413">
    <property type="entry name" value="lambda repressor-like DNA-binding domains"/>
    <property type="match status" value="1"/>
</dbReference>
<dbReference type="GO" id="GO:0003700">
    <property type="term" value="F:DNA-binding transcription factor activity"/>
    <property type="evidence" value="ECO:0007669"/>
    <property type="project" value="TreeGrafter"/>
</dbReference>
<dbReference type="InterPro" id="IPR013096">
    <property type="entry name" value="Cupin_2"/>
</dbReference>
<dbReference type="Proteomes" id="UP000037688">
    <property type="component" value="Unassembled WGS sequence"/>
</dbReference>
<evidence type="ECO:0000313" key="3">
    <source>
        <dbReference type="EMBL" id="KOY14562.1"/>
    </source>
</evidence>
<name>A0A0M9BMW9_9BACL</name>
<keyword evidence="4" id="KW-1185">Reference proteome</keyword>
<dbReference type="AlphaFoldDB" id="A0A0M9BMW9"/>
<dbReference type="SMART" id="SM00530">
    <property type="entry name" value="HTH_XRE"/>
    <property type="match status" value="1"/>
</dbReference>
<dbReference type="PANTHER" id="PTHR46797">
    <property type="entry name" value="HTH-TYPE TRANSCRIPTIONAL REGULATOR"/>
    <property type="match status" value="1"/>
</dbReference>
<dbReference type="CDD" id="cd00093">
    <property type="entry name" value="HTH_XRE"/>
    <property type="match status" value="1"/>
</dbReference>
<dbReference type="Gene3D" id="1.10.260.40">
    <property type="entry name" value="lambda repressor-like DNA-binding domains"/>
    <property type="match status" value="1"/>
</dbReference>
<dbReference type="InterPro" id="IPR050807">
    <property type="entry name" value="TransReg_Diox_bact_type"/>
</dbReference>
<evidence type="ECO:0000256" key="1">
    <source>
        <dbReference type="ARBA" id="ARBA00023125"/>
    </source>
</evidence>
<dbReference type="GO" id="GO:0003677">
    <property type="term" value="F:DNA binding"/>
    <property type="evidence" value="ECO:0007669"/>
    <property type="project" value="UniProtKB-KW"/>
</dbReference>
<dbReference type="PROSITE" id="PS50943">
    <property type="entry name" value="HTH_CROC1"/>
    <property type="match status" value="1"/>
</dbReference>
<dbReference type="InterPro" id="IPR011051">
    <property type="entry name" value="RmlC_Cupin_sf"/>
</dbReference>
<dbReference type="SUPFAM" id="SSF51182">
    <property type="entry name" value="RmlC-like cupins"/>
    <property type="match status" value="1"/>
</dbReference>
<dbReference type="InterPro" id="IPR014710">
    <property type="entry name" value="RmlC-like_jellyroll"/>
</dbReference>
<comment type="caution">
    <text evidence="3">The sequence shown here is derived from an EMBL/GenBank/DDBJ whole genome shotgun (WGS) entry which is preliminary data.</text>
</comment>
<protein>
    <submittedName>
        <fullName evidence="3">DNA-binding protein</fullName>
    </submittedName>
</protein>
<evidence type="ECO:0000313" key="4">
    <source>
        <dbReference type="Proteomes" id="UP000037688"/>
    </source>
</evidence>
<dbReference type="PATRIC" id="fig|1705561.3.peg.4525"/>
<dbReference type="CDD" id="cd02209">
    <property type="entry name" value="cupin_XRE_C"/>
    <property type="match status" value="1"/>
</dbReference>
<evidence type="ECO:0000259" key="2">
    <source>
        <dbReference type="PROSITE" id="PS50943"/>
    </source>
</evidence>
<dbReference type="InterPro" id="IPR001387">
    <property type="entry name" value="Cro/C1-type_HTH"/>
</dbReference>
<dbReference type="RefSeq" id="WP_053782753.1">
    <property type="nucleotide sequence ID" value="NZ_LITU01000070.1"/>
</dbReference>